<keyword evidence="1" id="KW-0812">Transmembrane</keyword>
<evidence type="ECO:0000256" key="1">
    <source>
        <dbReference type="SAM" id="Phobius"/>
    </source>
</evidence>
<reference evidence="2 3" key="1">
    <citation type="submission" date="2018-12" db="EMBL/GenBank/DDBJ databases">
        <title>Complete Genome Sequence of the Corallopyronin A producing Myxobacterium Corallococcus coralloides B035.</title>
        <authorList>
            <person name="Bouhired S.M."/>
            <person name="Rupp O."/>
            <person name="Blom J."/>
            <person name="Schaeberle T.F."/>
            <person name="Kehraus S."/>
            <person name="Schiefer A."/>
            <person name="Pfarr K."/>
            <person name="Goesmann A."/>
            <person name="Hoerauf A."/>
            <person name="Koenig G.M."/>
        </authorList>
    </citation>
    <scope>NUCLEOTIDE SEQUENCE [LARGE SCALE GENOMIC DNA]</scope>
    <source>
        <strain evidence="2 3">B035</strain>
    </source>
</reference>
<sequence length="138" mass="15425">MQFTLADICGPPPPITGLFYALWLSPVVVFLLLRWLRRGARDSHDVLGLMAPSSRSPVSAFRDLLSWGCVAVAFIGPLLLAMEFLINANMLVEHVEQAGDGLDPTHWKWFAAMTLLFALVRMKWLRSASSHRDVLHIA</sequence>
<feature type="transmembrane region" description="Helical" evidence="1">
    <location>
        <begin position="64"/>
        <end position="86"/>
    </location>
</feature>
<feature type="transmembrane region" description="Helical" evidence="1">
    <location>
        <begin position="106"/>
        <end position="122"/>
    </location>
</feature>
<dbReference type="AlphaFoldDB" id="A0A410S3G5"/>
<evidence type="ECO:0000313" key="2">
    <source>
        <dbReference type="EMBL" id="QAT88606.1"/>
    </source>
</evidence>
<keyword evidence="1" id="KW-1133">Transmembrane helix</keyword>
<name>A0A410S3G5_CORCK</name>
<protein>
    <submittedName>
        <fullName evidence="2">Uncharacterized protein</fullName>
    </submittedName>
</protein>
<feature type="transmembrane region" description="Helical" evidence="1">
    <location>
        <begin position="15"/>
        <end position="33"/>
    </location>
</feature>
<gene>
    <name evidence="2" type="ORF">EJ065_7081</name>
</gene>
<accession>A0A410S3G5</accession>
<proteinExistence type="predicted"/>
<organism evidence="2 3">
    <name type="scientific">Corallococcus coralloides</name>
    <name type="common">Myxococcus coralloides</name>
    <dbReference type="NCBI Taxonomy" id="184914"/>
    <lineage>
        <taxon>Bacteria</taxon>
        <taxon>Pseudomonadati</taxon>
        <taxon>Myxococcota</taxon>
        <taxon>Myxococcia</taxon>
        <taxon>Myxococcales</taxon>
        <taxon>Cystobacterineae</taxon>
        <taxon>Myxococcaceae</taxon>
        <taxon>Corallococcus</taxon>
    </lineage>
</organism>
<keyword evidence="1" id="KW-0472">Membrane</keyword>
<dbReference type="Proteomes" id="UP000288758">
    <property type="component" value="Chromosome"/>
</dbReference>
<evidence type="ECO:0000313" key="3">
    <source>
        <dbReference type="Proteomes" id="UP000288758"/>
    </source>
</evidence>
<dbReference type="RefSeq" id="WP_128799735.1">
    <property type="nucleotide sequence ID" value="NZ_CP034669.1"/>
</dbReference>
<dbReference type="EMBL" id="CP034669">
    <property type="protein sequence ID" value="QAT88606.1"/>
    <property type="molecule type" value="Genomic_DNA"/>
</dbReference>